<dbReference type="InterPro" id="IPR001360">
    <property type="entry name" value="Glyco_hydro_1"/>
</dbReference>
<evidence type="ECO:0000256" key="6">
    <source>
        <dbReference type="ARBA" id="ARBA00079432"/>
    </source>
</evidence>
<organism evidence="10 11">
    <name type="scientific">Paenibacillus terrae</name>
    <dbReference type="NCBI Taxonomy" id="159743"/>
    <lineage>
        <taxon>Bacteria</taxon>
        <taxon>Bacillati</taxon>
        <taxon>Bacillota</taxon>
        <taxon>Bacilli</taxon>
        <taxon>Bacillales</taxon>
        <taxon>Paenibacillaceae</taxon>
        <taxon>Paenibacillus</taxon>
    </lineage>
</organism>
<evidence type="ECO:0000313" key="10">
    <source>
        <dbReference type="EMBL" id="KJD47260.1"/>
    </source>
</evidence>
<evidence type="ECO:0000256" key="9">
    <source>
        <dbReference type="RuleBase" id="RU004468"/>
    </source>
</evidence>
<dbReference type="GO" id="GO:0008422">
    <property type="term" value="F:beta-glucosidase activity"/>
    <property type="evidence" value="ECO:0007669"/>
    <property type="project" value="TreeGrafter"/>
</dbReference>
<comment type="caution">
    <text evidence="10">The sequence shown here is derived from an EMBL/GenBank/DDBJ whole genome shotgun (WGS) entry which is preliminary data.</text>
</comment>
<proteinExistence type="inferred from homology"/>
<dbReference type="SUPFAM" id="SSF51445">
    <property type="entry name" value="(Trans)glycosidases"/>
    <property type="match status" value="1"/>
</dbReference>
<name>A0A0D7X750_9BACL</name>
<dbReference type="Pfam" id="PF00232">
    <property type="entry name" value="Glyco_hydro_1"/>
    <property type="match status" value="1"/>
</dbReference>
<accession>A0A0D7X750</accession>
<gene>
    <name evidence="10" type="ORF">QD47_01675</name>
</gene>
<feature type="active site" description="Nucleophile" evidence="7">
    <location>
        <position position="386"/>
    </location>
</feature>
<evidence type="ECO:0000256" key="1">
    <source>
        <dbReference type="ARBA" id="ARBA00010838"/>
    </source>
</evidence>
<keyword evidence="11" id="KW-1185">Reference proteome</keyword>
<evidence type="ECO:0000256" key="4">
    <source>
        <dbReference type="ARBA" id="ARBA00031448"/>
    </source>
</evidence>
<evidence type="ECO:0000313" key="11">
    <source>
        <dbReference type="Proteomes" id="UP000032534"/>
    </source>
</evidence>
<dbReference type="PROSITE" id="PS00653">
    <property type="entry name" value="GLYCOSYL_HYDROL_F1_2"/>
    <property type="match status" value="1"/>
</dbReference>
<dbReference type="NCBIfam" id="NF007158">
    <property type="entry name" value="PRK09593.1"/>
    <property type="match status" value="1"/>
</dbReference>
<dbReference type="Gene3D" id="3.20.20.80">
    <property type="entry name" value="Glycosidases"/>
    <property type="match status" value="1"/>
</dbReference>
<dbReference type="InterPro" id="IPR033132">
    <property type="entry name" value="GH_1_N_CS"/>
</dbReference>
<dbReference type="InterPro" id="IPR017853">
    <property type="entry name" value="GH"/>
</dbReference>
<dbReference type="AlphaFoldDB" id="A0A0D7X750"/>
<dbReference type="EMBL" id="JTHP01000002">
    <property type="protein sequence ID" value="KJD47260.1"/>
    <property type="molecule type" value="Genomic_DNA"/>
</dbReference>
<dbReference type="PATRIC" id="fig|159743.3.peg.374"/>
<dbReference type="PANTHER" id="PTHR10353:SF122">
    <property type="entry name" value="6-PHOSPHO-BETA-GLUCOSIDASE ASCB-RELATED"/>
    <property type="match status" value="1"/>
</dbReference>
<sequence>MTEIKRTFPEGFLWGGAVAANQVEGAWNVDGKGISTADMAIYKRNVSKSDYKKHNSMTEEHIQKAMQDTSDHDYPKRQGIDFYHRYPEDLALFGEMGFKTLRVSIAWTRIFPNGDEDKPNEAGLQFYDRLFDEMHKNGIEPLVTLSHYEMPMYLVNHYGGWTQRKVVDFFIHFCKTVFTRYKNKVKHWITFNEIDSIVRHPFTSGGIIPERFENVEQAVYQGLHHQFVASALAVKYCHEIVPGSKIGCMLTRLTTYPHTCNPQDMLAAFKANQFNYFFTDVQVRGAYPHYMKRFFHEKGIVIEKLESDDEILKTHPVDFISFSYYMSLVASADSEGMEKVSGNTIGGVKNPYLETSDWGWQVDPVGLRLSLNELYSRYEVPLFIVENGLGAYDKVEEDGSIQDDYRIDYFRAHFEQMHEAILDGVELMGYTSWGAIDLVSYSSSEMEKRYGFIYVDKDNDGNGTLERKRKKSFYWYKDVISNNGL</sequence>
<dbReference type="NCBIfam" id="NF007356">
    <property type="entry name" value="PRK09852.1"/>
    <property type="match status" value="1"/>
</dbReference>
<evidence type="ECO:0000256" key="7">
    <source>
        <dbReference type="PROSITE-ProRule" id="PRU10055"/>
    </source>
</evidence>
<dbReference type="OrthoDB" id="108629at2"/>
<reference evidence="10 11" key="1">
    <citation type="submission" date="2014-11" db="EMBL/GenBank/DDBJ databases">
        <title>Draft Genome Sequences of Paenibacillus polymyxa NRRL B-30509 and Paenibacillus terrae NRRL B-30644, Strains from a Poultry Environment that Produce Tridecaptin A and Paenicidins.</title>
        <authorList>
            <person name="van Belkum M.J."/>
            <person name="Lohans C.T."/>
            <person name="Vederas J.C."/>
        </authorList>
    </citation>
    <scope>NUCLEOTIDE SEQUENCE [LARGE SCALE GENOMIC DNA]</scope>
    <source>
        <strain evidence="10 11">NRRL B-30644</strain>
    </source>
</reference>
<evidence type="ECO:0000256" key="3">
    <source>
        <dbReference type="ARBA" id="ARBA00023295"/>
    </source>
</evidence>
<dbReference type="PROSITE" id="PS00572">
    <property type="entry name" value="GLYCOSYL_HYDROL_F1_1"/>
    <property type="match status" value="1"/>
</dbReference>
<dbReference type="Proteomes" id="UP000032534">
    <property type="component" value="Unassembled WGS sequence"/>
</dbReference>
<evidence type="ECO:0000256" key="8">
    <source>
        <dbReference type="RuleBase" id="RU003690"/>
    </source>
</evidence>
<dbReference type="PRINTS" id="PR00131">
    <property type="entry name" value="GLHYDRLASE1"/>
</dbReference>
<comment type="similarity">
    <text evidence="1 8">Belongs to the glycosyl hydrolase 1 family.</text>
</comment>
<dbReference type="PANTHER" id="PTHR10353">
    <property type="entry name" value="GLYCOSYL HYDROLASE"/>
    <property type="match status" value="1"/>
</dbReference>
<dbReference type="InterPro" id="IPR018120">
    <property type="entry name" value="Glyco_hydro_1_AS"/>
</dbReference>
<evidence type="ECO:0000256" key="5">
    <source>
        <dbReference type="ARBA" id="ARBA00032194"/>
    </source>
</evidence>
<keyword evidence="3 9" id="KW-0326">Glycosidase</keyword>
<keyword evidence="2 9" id="KW-0378">Hydrolase</keyword>
<dbReference type="RefSeq" id="WP_044644491.1">
    <property type="nucleotide sequence ID" value="NZ_JTHP01000002.1"/>
</dbReference>
<dbReference type="GO" id="GO:0005829">
    <property type="term" value="C:cytosol"/>
    <property type="evidence" value="ECO:0007669"/>
    <property type="project" value="TreeGrafter"/>
</dbReference>
<protein>
    <recommendedName>
        <fullName evidence="6">Amygdalase</fullName>
    </recommendedName>
    <alternativeName>
        <fullName evidence="4">Cellobiase</fullName>
    </alternativeName>
    <alternativeName>
        <fullName evidence="5">Gentiobiase</fullName>
    </alternativeName>
</protein>
<dbReference type="GO" id="GO:0016052">
    <property type="term" value="P:carbohydrate catabolic process"/>
    <property type="evidence" value="ECO:0007669"/>
    <property type="project" value="TreeGrafter"/>
</dbReference>
<dbReference type="FunFam" id="3.20.20.80:FF:000004">
    <property type="entry name" value="Beta-glucosidase 6-phospho-beta-glucosidase"/>
    <property type="match status" value="1"/>
</dbReference>
<evidence type="ECO:0000256" key="2">
    <source>
        <dbReference type="ARBA" id="ARBA00022801"/>
    </source>
</evidence>